<proteinExistence type="predicted"/>
<feature type="transmembrane region" description="Helical" evidence="1">
    <location>
        <begin position="60"/>
        <end position="81"/>
    </location>
</feature>
<gene>
    <name evidence="2" type="ORF">SAMN02745910_02828</name>
</gene>
<dbReference type="RefSeq" id="WP_061805493.1">
    <property type="nucleotide sequence ID" value="NZ_FOXX01000006.1"/>
</dbReference>
<dbReference type="GeneID" id="93711457"/>
<keyword evidence="1" id="KW-1133">Transmembrane helix</keyword>
<keyword evidence="1" id="KW-0472">Membrane</keyword>
<sequence length="92" mass="10113">MKEFPLVYTNVWDGIIAVPLVLILVQVLKILFSIKGSYISTLSTVIGLIISIFFSHPHSLSAGIFMGFFYGNGAVGVYASLKTSLQAFQRKQ</sequence>
<accession>A0A1I6AJV7</accession>
<evidence type="ECO:0008006" key="4">
    <source>
        <dbReference type="Google" id="ProtNLM"/>
    </source>
</evidence>
<keyword evidence="1" id="KW-0812">Transmembrane</keyword>
<evidence type="ECO:0000256" key="1">
    <source>
        <dbReference type="SAM" id="Phobius"/>
    </source>
</evidence>
<feature type="transmembrane region" description="Helical" evidence="1">
    <location>
        <begin position="6"/>
        <end position="25"/>
    </location>
</feature>
<keyword evidence="3" id="KW-1185">Reference proteome</keyword>
<evidence type="ECO:0000313" key="3">
    <source>
        <dbReference type="Proteomes" id="UP000182762"/>
    </source>
</evidence>
<dbReference type="Proteomes" id="UP000182762">
    <property type="component" value="Unassembled WGS sequence"/>
</dbReference>
<feature type="transmembrane region" description="Helical" evidence="1">
    <location>
        <begin position="37"/>
        <end position="54"/>
    </location>
</feature>
<name>A0A1I6AJV7_9BACI</name>
<protein>
    <recommendedName>
        <fullName evidence="4">Holin</fullName>
    </recommendedName>
</protein>
<dbReference type="EMBL" id="FOXX01000006">
    <property type="protein sequence ID" value="SFQ68979.1"/>
    <property type="molecule type" value="Genomic_DNA"/>
</dbReference>
<evidence type="ECO:0000313" key="2">
    <source>
        <dbReference type="EMBL" id="SFQ68979.1"/>
    </source>
</evidence>
<comment type="caution">
    <text evidence="2">The sequence shown here is derived from an EMBL/GenBank/DDBJ whole genome shotgun (WGS) entry which is preliminary data.</text>
</comment>
<organism evidence="2 3">
    <name type="scientific">Priestia endophytica DSM 13796</name>
    <dbReference type="NCBI Taxonomy" id="1121089"/>
    <lineage>
        <taxon>Bacteria</taxon>
        <taxon>Bacillati</taxon>
        <taxon>Bacillota</taxon>
        <taxon>Bacilli</taxon>
        <taxon>Bacillales</taxon>
        <taxon>Bacillaceae</taxon>
        <taxon>Priestia</taxon>
    </lineage>
</organism>
<reference evidence="2 3" key="1">
    <citation type="submission" date="2016-10" db="EMBL/GenBank/DDBJ databases">
        <authorList>
            <person name="Varghese N."/>
            <person name="Submissions S."/>
        </authorList>
    </citation>
    <scope>NUCLEOTIDE SEQUENCE [LARGE SCALE GENOMIC DNA]</scope>
    <source>
        <strain evidence="2 3">DSM 13796</strain>
    </source>
</reference>